<name>A0A453C335_AEGTS</name>
<reference evidence="2" key="4">
    <citation type="submission" date="2019-03" db="UniProtKB">
        <authorList>
            <consortium name="EnsemblPlants"/>
        </authorList>
    </citation>
    <scope>IDENTIFICATION</scope>
</reference>
<protein>
    <submittedName>
        <fullName evidence="2">Uncharacterized protein</fullName>
    </submittedName>
</protein>
<proteinExistence type="predicted"/>
<dbReference type="EnsemblPlants" id="AET2Gv20718800.5">
    <property type="protein sequence ID" value="AET2Gv20718800.5"/>
    <property type="gene ID" value="AET2Gv20718800"/>
</dbReference>
<evidence type="ECO:0000313" key="3">
    <source>
        <dbReference type="Proteomes" id="UP000015105"/>
    </source>
</evidence>
<feature type="region of interest" description="Disordered" evidence="1">
    <location>
        <begin position="68"/>
        <end position="89"/>
    </location>
</feature>
<sequence length="89" mass="9870">NCCHFISGECRLDSEYPVRNMFKLFVCAICQVELESGQGISIHEGLSKPGKVCPWDGPFLCHSCQEKKEAMEGKRPSRDSSSRNSGSSE</sequence>
<evidence type="ECO:0000256" key="1">
    <source>
        <dbReference type="SAM" id="MobiDB-lite"/>
    </source>
</evidence>
<feature type="compositionally biased region" description="Basic and acidic residues" evidence="1">
    <location>
        <begin position="68"/>
        <end position="81"/>
    </location>
</feature>
<evidence type="ECO:0000313" key="2">
    <source>
        <dbReference type="EnsemblPlants" id="AET2Gv20718800.5"/>
    </source>
</evidence>
<organism evidence="2 3">
    <name type="scientific">Aegilops tauschii subsp. strangulata</name>
    <name type="common">Goatgrass</name>
    <dbReference type="NCBI Taxonomy" id="200361"/>
    <lineage>
        <taxon>Eukaryota</taxon>
        <taxon>Viridiplantae</taxon>
        <taxon>Streptophyta</taxon>
        <taxon>Embryophyta</taxon>
        <taxon>Tracheophyta</taxon>
        <taxon>Spermatophyta</taxon>
        <taxon>Magnoliopsida</taxon>
        <taxon>Liliopsida</taxon>
        <taxon>Poales</taxon>
        <taxon>Poaceae</taxon>
        <taxon>BOP clade</taxon>
        <taxon>Pooideae</taxon>
        <taxon>Triticodae</taxon>
        <taxon>Triticeae</taxon>
        <taxon>Triticinae</taxon>
        <taxon>Aegilops</taxon>
    </lineage>
</organism>
<dbReference type="AlphaFoldDB" id="A0A453C335"/>
<reference evidence="3" key="2">
    <citation type="journal article" date="2017" name="Nat. Plants">
        <title>The Aegilops tauschii genome reveals multiple impacts of transposons.</title>
        <authorList>
            <person name="Zhao G."/>
            <person name="Zou C."/>
            <person name="Li K."/>
            <person name="Wang K."/>
            <person name="Li T."/>
            <person name="Gao L."/>
            <person name="Zhang X."/>
            <person name="Wang H."/>
            <person name="Yang Z."/>
            <person name="Liu X."/>
            <person name="Jiang W."/>
            <person name="Mao L."/>
            <person name="Kong X."/>
            <person name="Jiao Y."/>
            <person name="Jia J."/>
        </authorList>
    </citation>
    <scope>NUCLEOTIDE SEQUENCE [LARGE SCALE GENOMIC DNA]</scope>
    <source>
        <strain evidence="3">cv. AL8/78</strain>
    </source>
</reference>
<dbReference type="Gramene" id="AET2Gv20718800.5">
    <property type="protein sequence ID" value="AET2Gv20718800.5"/>
    <property type="gene ID" value="AET2Gv20718800"/>
</dbReference>
<reference evidence="3" key="1">
    <citation type="journal article" date="2014" name="Science">
        <title>Ancient hybridizations among the ancestral genomes of bread wheat.</title>
        <authorList>
            <consortium name="International Wheat Genome Sequencing Consortium,"/>
            <person name="Marcussen T."/>
            <person name="Sandve S.R."/>
            <person name="Heier L."/>
            <person name="Spannagl M."/>
            <person name="Pfeifer M."/>
            <person name="Jakobsen K.S."/>
            <person name="Wulff B.B."/>
            <person name="Steuernagel B."/>
            <person name="Mayer K.F."/>
            <person name="Olsen O.A."/>
        </authorList>
    </citation>
    <scope>NUCLEOTIDE SEQUENCE [LARGE SCALE GENOMIC DNA]</scope>
    <source>
        <strain evidence="3">cv. AL8/78</strain>
    </source>
</reference>
<reference evidence="2" key="5">
    <citation type="journal article" date="2021" name="G3 (Bethesda)">
        <title>Aegilops tauschii genome assembly Aet v5.0 features greater sequence contiguity and improved annotation.</title>
        <authorList>
            <person name="Wang L."/>
            <person name="Zhu T."/>
            <person name="Rodriguez J.C."/>
            <person name="Deal K.R."/>
            <person name="Dubcovsky J."/>
            <person name="McGuire P.E."/>
            <person name="Lux T."/>
            <person name="Spannagl M."/>
            <person name="Mayer K.F.X."/>
            <person name="Baldrich P."/>
            <person name="Meyers B.C."/>
            <person name="Huo N."/>
            <person name="Gu Y.Q."/>
            <person name="Zhou H."/>
            <person name="Devos K.M."/>
            <person name="Bennetzen J.L."/>
            <person name="Unver T."/>
            <person name="Budak H."/>
            <person name="Gulick P.J."/>
            <person name="Galiba G."/>
            <person name="Kalapos B."/>
            <person name="Nelson D.R."/>
            <person name="Li P."/>
            <person name="You F.M."/>
            <person name="Luo M.C."/>
            <person name="Dvorak J."/>
        </authorList>
    </citation>
    <scope>NUCLEOTIDE SEQUENCE [LARGE SCALE GENOMIC DNA]</scope>
    <source>
        <strain evidence="2">cv. AL8/78</strain>
    </source>
</reference>
<reference evidence="2" key="3">
    <citation type="journal article" date="2017" name="Nature">
        <title>Genome sequence of the progenitor of the wheat D genome Aegilops tauschii.</title>
        <authorList>
            <person name="Luo M.C."/>
            <person name="Gu Y.Q."/>
            <person name="Puiu D."/>
            <person name="Wang H."/>
            <person name="Twardziok S.O."/>
            <person name="Deal K.R."/>
            <person name="Huo N."/>
            <person name="Zhu T."/>
            <person name="Wang L."/>
            <person name="Wang Y."/>
            <person name="McGuire P.E."/>
            <person name="Liu S."/>
            <person name="Long H."/>
            <person name="Ramasamy R.K."/>
            <person name="Rodriguez J.C."/>
            <person name="Van S.L."/>
            <person name="Yuan L."/>
            <person name="Wang Z."/>
            <person name="Xia Z."/>
            <person name="Xiao L."/>
            <person name="Anderson O.D."/>
            <person name="Ouyang S."/>
            <person name="Liang Y."/>
            <person name="Zimin A.V."/>
            <person name="Pertea G."/>
            <person name="Qi P."/>
            <person name="Bennetzen J.L."/>
            <person name="Dai X."/>
            <person name="Dawson M.W."/>
            <person name="Muller H.G."/>
            <person name="Kugler K."/>
            <person name="Rivarola-Duarte L."/>
            <person name="Spannagl M."/>
            <person name="Mayer K.F.X."/>
            <person name="Lu F.H."/>
            <person name="Bevan M.W."/>
            <person name="Leroy P."/>
            <person name="Li P."/>
            <person name="You F.M."/>
            <person name="Sun Q."/>
            <person name="Liu Z."/>
            <person name="Lyons E."/>
            <person name="Wicker T."/>
            <person name="Salzberg S.L."/>
            <person name="Devos K.M."/>
            <person name="Dvorak J."/>
        </authorList>
    </citation>
    <scope>NUCLEOTIDE SEQUENCE [LARGE SCALE GENOMIC DNA]</scope>
    <source>
        <strain evidence="2">cv. AL8/78</strain>
    </source>
</reference>
<dbReference type="Proteomes" id="UP000015105">
    <property type="component" value="Chromosome 2D"/>
</dbReference>
<accession>A0A453C335</accession>
<keyword evidence="3" id="KW-1185">Reference proteome</keyword>